<keyword evidence="2" id="KW-1185">Reference proteome</keyword>
<sequence>MPHFTMDQLHCWISSLGLLLCLTVCTCRSMTIYGFEGQDVTLPCKYDSRYHGICDVCWMRGSIPTNGCGAQIIYANEKKVVMRSDVRYQLNGALQKGDASLTILKAKKSDSGKYGCRVHVPGWFNDKKIVVYLDIREATQRTFTTLGYVTTTTHIPTHAPVSTTQLETTAVPGHVTTKHTGPVLTTQDDITTVPEHVTTEPTETQWTSSTLGYVSTTTHIATHGPVSTMQDETTTSPEHVTTKHMVVISENYPDAPSSEDDKPVTKHKRSFRATLEIAKNSSNSVSYSNLDSSVTLPMINSSNN</sequence>
<proteinExistence type="predicted"/>
<protein>
    <submittedName>
        <fullName evidence="1">Uncharacterized protein</fullName>
    </submittedName>
</protein>
<organism evidence="1 2">
    <name type="scientific">Pangasianodon gigas</name>
    <name type="common">Mekong giant catfish</name>
    <name type="synonym">Pangasius gigas</name>
    <dbReference type="NCBI Taxonomy" id="30993"/>
    <lineage>
        <taxon>Eukaryota</taxon>
        <taxon>Metazoa</taxon>
        <taxon>Chordata</taxon>
        <taxon>Craniata</taxon>
        <taxon>Vertebrata</taxon>
        <taxon>Euteleostomi</taxon>
        <taxon>Actinopterygii</taxon>
        <taxon>Neopterygii</taxon>
        <taxon>Teleostei</taxon>
        <taxon>Ostariophysi</taxon>
        <taxon>Siluriformes</taxon>
        <taxon>Pangasiidae</taxon>
        <taxon>Pangasianodon</taxon>
    </lineage>
</organism>
<name>A0ACC5XFK2_PANGG</name>
<comment type="caution">
    <text evidence="1">The sequence shown here is derived from an EMBL/GenBank/DDBJ whole genome shotgun (WGS) entry which is preliminary data.</text>
</comment>
<reference evidence="1 2" key="1">
    <citation type="journal article" date="2022" name="bioRxiv">
        <title>An ancient truncated duplication of the anti-Mullerian hormone receptor type 2 gene is a potential conserved master sex determinant in the Pangasiidae catfish family.</title>
        <authorList>
            <person name="Wen M."/>
            <person name="Pan Q."/>
            <person name="Jouanno E."/>
            <person name="Montfort J."/>
            <person name="Zahm M."/>
            <person name="Cabau C."/>
            <person name="Klopp C."/>
            <person name="Iampietro C."/>
            <person name="Roques C."/>
            <person name="Bouchez O."/>
            <person name="Castinel A."/>
            <person name="Donnadieu C."/>
            <person name="Parrinello H."/>
            <person name="Poncet C."/>
            <person name="Belmonte E."/>
            <person name="Gautier V."/>
            <person name="Avarre J.-C."/>
            <person name="Dugue R."/>
            <person name="Gustiano R."/>
            <person name="Ha T.T.T."/>
            <person name="Campet M."/>
            <person name="Sriphairoj K."/>
            <person name="Ribolli J."/>
            <person name="de Almeida F.L."/>
            <person name="Desvignes T."/>
            <person name="Postlethwait J.H."/>
            <person name="Bucao C.F."/>
            <person name="Robinson-Rechavi M."/>
            <person name="Bobe J."/>
            <person name="Herpin A."/>
            <person name="Guiguen Y."/>
        </authorList>
    </citation>
    <scope>NUCLEOTIDE SEQUENCE [LARGE SCALE GENOMIC DNA]</scope>
    <source>
        <strain evidence="1">YG-Dec2019</strain>
    </source>
</reference>
<gene>
    <name evidence="1" type="ORF">PGIGA_G00099780</name>
</gene>
<evidence type="ECO:0000313" key="1">
    <source>
        <dbReference type="EMBL" id="MCI4389590.1"/>
    </source>
</evidence>
<accession>A0ACC5XFK2</accession>
<dbReference type="EMBL" id="CM040472">
    <property type="protein sequence ID" value="MCI4389590.1"/>
    <property type="molecule type" value="Genomic_DNA"/>
</dbReference>
<dbReference type="Proteomes" id="UP000829447">
    <property type="component" value="Linkage Group LG19"/>
</dbReference>
<evidence type="ECO:0000313" key="2">
    <source>
        <dbReference type="Proteomes" id="UP000829447"/>
    </source>
</evidence>